<dbReference type="PROSITE" id="PS00070">
    <property type="entry name" value="ALDEHYDE_DEHYDR_CYS"/>
    <property type="match status" value="1"/>
</dbReference>
<dbReference type="PROSITE" id="PS00687">
    <property type="entry name" value="ALDEHYDE_DEHYDR_GLU"/>
    <property type="match status" value="1"/>
</dbReference>
<gene>
    <name evidence="5" type="ORF">MIZ03_4754</name>
</gene>
<dbReference type="Proteomes" id="UP000824366">
    <property type="component" value="Chromosome"/>
</dbReference>
<dbReference type="InterPro" id="IPR016162">
    <property type="entry name" value="Ald_DH_N"/>
</dbReference>
<dbReference type="InterPro" id="IPR015590">
    <property type="entry name" value="Aldehyde_DH_dom"/>
</dbReference>
<dbReference type="RefSeq" id="WP_223906198.1">
    <property type="nucleotide sequence ID" value="NZ_AP024238.1"/>
</dbReference>
<accession>A0ABN6DD03</accession>
<dbReference type="InterPro" id="IPR029510">
    <property type="entry name" value="Ald_DH_CS_GLU"/>
</dbReference>
<dbReference type="InterPro" id="IPR016160">
    <property type="entry name" value="Ald_DH_CS_CYS"/>
</dbReference>
<dbReference type="CDD" id="cd07112">
    <property type="entry name" value="ALDH_GABALDH-PuuC"/>
    <property type="match status" value="1"/>
</dbReference>
<dbReference type="EMBL" id="AP024238">
    <property type="protein sequence ID" value="BCO29830.1"/>
    <property type="molecule type" value="Genomic_DNA"/>
</dbReference>
<organism evidence="5 6">
    <name type="scientific">Rhodoferax lithotrophicus</name>
    <dbReference type="NCBI Taxonomy" id="2798804"/>
    <lineage>
        <taxon>Bacteria</taxon>
        <taxon>Pseudomonadati</taxon>
        <taxon>Pseudomonadota</taxon>
        <taxon>Betaproteobacteria</taxon>
        <taxon>Burkholderiales</taxon>
        <taxon>Comamonadaceae</taxon>
        <taxon>Rhodoferax</taxon>
    </lineage>
</organism>
<keyword evidence="6" id="KW-1185">Reference proteome</keyword>
<feature type="active site" evidence="2">
    <location>
        <position position="267"/>
    </location>
</feature>
<keyword evidence="1 3" id="KW-0560">Oxidoreductase</keyword>
<dbReference type="InterPro" id="IPR016163">
    <property type="entry name" value="Ald_DH_C"/>
</dbReference>
<sequence>MQETLPTDWHAEALNIRPRTQAFIGGRAVDAVDGRTFATINPATGKVLAQLARCGQADVDLAVQSAREAFESGVWSRIPPRERKRVLRRLAALILSNAKELALLDSLDMGKPIADAFSIDVPGAAAVMDWYADAIDKVYGEVVPTAADVVATITREPVGVVAAIIPWNFPLDMAAWKLGPALAAGNSVILKPAEQSPLSALRLAELALEAGIPAGVFNVLPGLGEEAGQALGLHPDVDCIAFTGSTQVGKFFMRYAAESNMKMVWLECGGKSPMLVFADCEDLDAAAQSAAAGIFYNQGEVCSATSRLLVEASIHDAFVERLKAHALSRQPADPLDTNTTMGAMVDQNHCARVMQFIADAQAEGGTLVAGGTRVTVGESDCFVAPTIFTQIRPDMTLAREEVFGPVLAVTAFHSEAEALALANDSIYGLAASVWTGSLSRAHRVARALRVGTVSVNSVDAIDPAMPFGGVKQSGFGRDLSLHAFDKFTQLKSTWIGLQA</sequence>
<evidence type="ECO:0000313" key="5">
    <source>
        <dbReference type="EMBL" id="BCO29830.1"/>
    </source>
</evidence>
<evidence type="ECO:0000256" key="1">
    <source>
        <dbReference type="ARBA" id="ARBA00023002"/>
    </source>
</evidence>
<proteinExistence type="inferred from homology"/>
<dbReference type="Gene3D" id="3.40.605.10">
    <property type="entry name" value="Aldehyde Dehydrogenase, Chain A, domain 1"/>
    <property type="match status" value="1"/>
</dbReference>
<evidence type="ECO:0000313" key="6">
    <source>
        <dbReference type="Proteomes" id="UP000824366"/>
    </source>
</evidence>
<dbReference type="SUPFAM" id="SSF53720">
    <property type="entry name" value="ALDH-like"/>
    <property type="match status" value="1"/>
</dbReference>
<protein>
    <submittedName>
        <fullName evidence="5">NADP/NAD-dependent aldehyde dehydrogenase PuuC</fullName>
    </submittedName>
</protein>
<feature type="domain" description="Aldehyde dehydrogenase" evidence="4">
    <location>
        <begin position="34"/>
        <end position="492"/>
    </location>
</feature>
<evidence type="ECO:0000256" key="2">
    <source>
        <dbReference type="PROSITE-ProRule" id="PRU10007"/>
    </source>
</evidence>
<dbReference type="Gene3D" id="3.40.309.10">
    <property type="entry name" value="Aldehyde Dehydrogenase, Chain A, domain 2"/>
    <property type="match status" value="1"/>
</dbReference>
<comment type="similarity">
    <text evidence="3">Belongs to the aldehyde dehydrogenase family.</text>
</comment>
<evidence type="ECO:0000256" key="3">
    <source>
        <dbReference type="RuleBase" id="RU003345"/>
    </source>
</evidence>
<dbReference type="Pfam" id="PF00171">
    <property type="entry name" value="Aldedh"/>
    <property type="match status" value="1"/>
</dbReference>
<dbReference type="InterPro" id="IPR016161">
    <property type="entry name" value="Ald_DH/histidinol_DH"/>
</dbReference>
<reference evidence="5 6" key="1">
    <citation type="journal article" date="2021" name="Microbiol. Spectr.">
        <title>A Single Bacterium Capable of Oxidation and Reduction of Iron at Circumneutral pH.</title>
        <authorList>
            <person name="Kato S."/>
            <person name="Ohkuma M."/>
        </authorList>
    </citation>
    <scope>NUCLEOTIDE SEQUENCE [LARGE SCALE GENOMIC DNA]</scope>
    <source>
        <strain evidence="5 6">MIZ03</strain>
    </source>
</reference>
<name>A0ABN6DD03_9BURK</name>
<evidence type="ECO:0000259" key="4">
    <source>
        <dbReference type="Pfam" id="PF00171"/>
    </source>
</evidence>
<dbReference type="PANTHER" id="PTHR11699">
    <property type="entry name" value="ALDEHYDE DEHYDROGENASE-RELATED"/>
    <property type="match status" value="1"/>
</dbReference>